<dbReference type="InterPro" id="IPR045030">
    <property type="entry name" value="LYSM1-4"/>
</dbReference>
<dbReference type="CDD" id="cd00118">
    <property type="entry name" value="LysM"/>
    <property type="match status" value="1"/>
</dbReference>
<dbReference type="AlphaFoldDB" id="A0A0K9PNS4"/>
<keyword evidence="4" id="KW-1185">Reference proteome</keyword>
<dbReference type="PROSITE" id="PS51782">
    <property type="entry name" value="LYSM"/>
    <property type="match status" value="1"/>
</dbReference>
<evidence type="ECO:0000256" key="1">
    <source>
        <dbReference type="SAM" id="MobiDB-lite"/>
    </source>
</evidence>
<feature type="region of interest" description="Disordered" evidence="1">
    <location>
        <begin position="1"/>
        <end position="31"/>
    </location>
</feature>
<feature type="region of interest" description="Disordered" evidence="1">
    <location>
        <begin position="327"/>
        <end position="379"/>
    </location>
</feature>
<feature type="compositionally biased region" description="Basic residues" evidence="1">
    <location>
        <begin position="370"/>
        <end position="379"/>
    </location>
</feature>
<dbReference type="SUPFAM" id="SSF54106">
    <property type="entry name" value="LysM domain"/>
    <property type="match status" value="1"/>
</dbReference>
<gene>
    <name evidence="3" type="ORF">ZOSMA_198G00060</name>
</gene>
<feature type="domain" description="LysM" evidence="2">
    <location>
        <begin position="68"/>
        <end position="112"/>
    </location>
</feature>
<comment type="caution">
    <text evidence="3">The sequence shown here is derived from an EMBL/GenBank/DDBJ whole genome shotgun (WGS) entry which is preliminary data.</text>
</comment>
<accession>A0A0K9PNS4</accession>
<dbReference type="PANTHER" id="PTHR20932:SF36">
    <property type="entry name" value="OS03G0110600 PROTEIN"/>
    <property type="match status" value="1"/>
</dbReference>
<dbReference type="OrthoDB" id="538216at2759"/>
<evidence type="ECO:0000313" key="4">
    <source>
        <dbReference type="Proteomes" id="UP000036987"/>
    </source>
</evidence>
<dbReference type="EMBL" id="LFYR01000725">
    <property type="protein sequence ID" value="KMZ70606.1"/>
    <property type="molecule type" value="Genomic_DNA"/>
</dbReference>
<feature type="region of interest" description="Disordered" evidence="1">
    <location>
        <begin position="249"/>
        <end position="277"/>
    </location>
</feature>
<proteinExistence type="predicted"/>
<evidence type="ECO:0000313" key="3">
    <source>
        <dbReference type="EMBL" id="KMZ70606.1"/>
    </source>
</evidence>
<organism evidence="3 4">
    <name type="scientific">Zostera marina</name>
    <name type="common">Eelgrass</name>
    <dbReference type="NCBI Taxonomy" id="29655"/>
    <lineage>
        <taxon>Eukaryota</taxon>
        <taxon>Viridiplantae</taxon>
        <taxon>Streptophyta</taxon>
        <taxon>Embryophyta</taxon>
        <taxon>Tracheophyta</taxon>
        <taxon>Spermatophyta</taxon>
        <taxon>Magnoliopsida</taxon>
        <taxon>Liliopsida</taxon>
        <taxon>Zosteraceae</taxon>
        <taxon>Zostera</taxon>
    </lineage>
</organism>
<dbReference type="OMA" id="PEYSNGK"/>
<reference evidence="4" key="1">
    <citation type="journal article" date="2016" name="Nature">
        <title>The genome of the seagrass Zostera marina reveals angiosperm adaptation to the sea.</title>
        <authorList>
            <person name="Olsen J.L."/>
            <person name="Rouze P."/>
            <person name="Verhelst B."/>
            <person name="Lin Y.-C."/>
            <person name="Bayer T."/>
            <person name="Collen J."/>
            <person name="Dattolo E."/>
            <person name="De Paoli E."/>
            <person name="Dittami S."/>
            <person name="Maumus F."/>
            <person name="Michel G."/>
            <person name="Kersting A."/>
            <person name="Lauritano C."/>
            <person name="Lohaus R."/>
            <person name="Toepel M."/>
            <person name="Tonon T."/>
            <person name="Vanneste K."/>
            <person name="Amirebrahimi M."/>
            <person name="Brakel J."/>
            <person name="Bostroem C."/>
            <person name="Chovatia M."/>
            <person name="Grimwood J."/>
            <person name="Jenkins J.W."/>
            <person name="Jueterbock A."/>
            <person name="Mraz A."/>
            <person name="Stam W.T."/>
            <person name="Tice H."/>
            <person name="Bornberg-Bauer E."/>
            <person name="Green P.J."/>
            <person name="Pearson G.A."/>
            <person name="Procaccini G."/>
            <person name="Duarte C.M."/>
            <person name="Schmutz J."/>
            <person name="Reusch T.B.H."/>
            <person name="Van de Peer Y."/>
        </authorList>
    </citation>
    <scope>NUCLEOTIDE SEQUENCE [LARGE SCALE GENOMIC DNA]</scope>
    <source>
        <strain evidence="4">cv. Finnish</strain>
    </source>
</reference>
<name>A0A0K9PNS4_ZOSMR</name>
<protein>
    <recommendedName>
        <fullName evidence="2">LysM domain-containing protein</fullName>
    </recommendedName>
</protein>
<dbReference type="Pfam" id="PF01476">
    <property type="entry name" value="LysM"/>
    <property type="match status" value="1"/>
</dbReference>
<dbReference type="PANTHER" id="PTHR20932">
    <property type="entry name" value="LYSM AND PUTATIVE PEPTIDOGLYCAN-BINDING DOMAIN-CONTAINING PROTEIN"/>
    <property type="match status" value="1"/>
</dbReference>
<dbReference type="Proteomes" id="UP000036987">
    <property type="component" value="Unassembled WGS sequence"/>
</dbReference>
<evidence type="ECO:0000259" key="2">
    <source>
        <dbReference type="PROSITE" id="PS51782"/>
    </source>
</evidence>
<feature type="compositionally biased region" description="Low complexity" evidence="1">
    <location>
        <begin position="327"/>
        <end position="342"/>
    </location>
</feature>
<dbReference type="InterPro" id="IPR018392">
    <property type="entry name" value="LysM"/>
</dbReference>
<sequence length="379" mass="41394">MENERGRRNGSSYSIASSSNTTATSTTTMMTHSSSVLLEGVMWKTGREEEVMAAVEKTPLSNGKSGNIVHRVSKMDTLAGIAIKYGVEVADIKRMNGLVSDVQMFAHEKLQIPLPGRHLPSPFLLNGGSSSDRELTPQNRCRQSSVLESLHTLKLKTSDRPTSSAMSILQGYYGLAPSQNGPPAEKNIELDYNRTSRTLNFEEKLLPRASELLQQKSRTIFDKSSPGIIELQSLGSAVGEFTDGNNIINSDKGEVDASSSENSVRRRQKTDADYITLGDNSSGKSIKGLALRGKSASRTDLDSFHHVNPIIIRDSFMADGFISVRKSSSTSNLQDSDNSSSLPWPTTKRNLKNDTIIGRSIFDGLPKPPTSRRNKTALD</sequence>
<feature type="compositionally biased region" description="Low complexity" evidence="1">
    <location>
        <begin position="11"/>
        <end position="31"/>
    </location>
</feature>
<dbReference type="SMART" id="SM00257">
    <property type="entry name" value="LysM"/>
    <property type="match status" value="1"/>
</dbReference>
<dbReference type="Gene3D" id="3.10.350.10">
    <property type="entry name" value="LysM domain"/>
    <property type="match status" value="1"/>
</dbReference>
<dbReference type="InterPro" id="IPR036779">
    <property type="entry name" value="LysM_dom_sf"/>
</dbReference>